<dbReference type="eggNOG" id="COG1006">
    <property type="taxonomic scope" value="Bacteria"/>
</dbReference>
<organism evidence="8 9">
    <name type="scientific">Shewanella frigidimarina (strain NCIMB 400)</name>
    <dbReference type="NCBI Taxonomy" id="318167"/>
    <lineage>
        <taxon>Bacteria</taxon>
        <taxon>Pseudomonadati</taxon>
        <taxon>Pseudomonadota</taxon>
        <taxon>Gammaproteobacteria</taxon>
        <taxon>Alteromonadales</taxon>
        <taxon>Shewanellaceae</taxon>
        <taxon>Shewanella</taxon>
    </lineage>
</organism>
<dbReference type="EMBL" id="CP000447">
    <property type="protein sequence ID" value="ABI72580.1"/>
    <property type="molecule type" value="Genomic_DNA"/>
</dbReference>
<dbReference type="PANTHER" id="PTHR34583:SF2">
    <property type="entry name" value="ANTIPORTER SUBUNIT MNHC2-RELATED"/>
    <property type="match status" value="1"/>
</dbReference>
<keyword evidence="8" id="KW-0830">Ubiquinone</keyword>
<dbReference type="Proteomes" id="UP000000684">
    <property type="component" value="Chromosome"/>
</dbReference>
<dbReference type="PANTHER" id="PTHR34583">
    <property type="entry name" value="ANTIPORTER SUBUNIT MNHC2-RELATED"/>
    <property type="match status" value="1"/>
</dbReference>
<dbReference type="Pfam" id="PF00420">
    <property type="entry name" value="Oxidored_q2"/>
    <property type="match status" value="1"/>
</dbReference>
<dbReference type="InterPro" id="IPR039428">
    <property type="entry name" value="NUOK/Mnh_C1-like"/>
</dbReference>
<name>Q07ZI4_SHEFN</name>
<evidence type="ECO:0000256" key="6">
    <source>
        <dbReference type="ARBA" id="ARBA00023136"/>
    </source>
</evidence>
<dbReference type="RefSeq" id="WP_011638189.1">
    <property type="nucleotide sequence ID" value="NC_008345.1"/>
</dbReference>
<keyword evidence="9" id="KW-1185">Reference proteome</keyword>
<dbReference type="STRING" id="318167.Sfri_2740"/>
<evidence type="ECO:0000256" key="2">
    <source>
        <dbReference type="ARBA" id="ARBA00010388"/>
    </source>
</evidence>
<keyword evidence="6 7" id="KW-0472">Membrane</keyword>
<dbReference type="HOGENOM" id="CLU_082058_4_0_6"/>
<evidence type="ECO:0000256" key="5">
    <source>
        <dbReference type="ARBA" id="ARBA00022989"/>
    </source>
</evidence>
<evidence type="ECO:0000256" key="3">
    <source>
        <dbReference type="ARBA" id="ARBA00022475"/>
    </source>
</evidence>
<evidence type="ECO:0000256" key="4">
    <source>
        <dbReference type="ARBA" id="ARBA00022692"/>
    </source>
</evidence>
<comment type="subcellular location">
    <subcellularLocation>
        <location evidence="1">Cell membrane</location>
        <topology evidence="1">Multi-pass membrane protein</topology>
    </subcellularLocation>
</comment>
<gene>
    <name evidence="8" type="ordered locus">Sfri_2740</name>
</gene>
<keyword evidence="3" id="KW-1003">Cell membrane</keyword>
<protein>
    <submittedName>
        <fullName evidence="8">NADH-ubiquinone oxidoreductase, chain 4L</fullName>
    </submittedName>
</protein>
<dbReference type="Gene3D" id="1.10.287.3510">
    <property type="match status" value="1"/>
</dbReference>
<dbReference type="InterPro" id="IPR050601">
    <property type="entry name" value="CPA3_antiporter_subunitC"/>
</dbReference>
<evidence type="ECO:0000256" key="7">
    <source>
        <dbReference type="SAM" id="Phobius"/>
    </source>
</evidence>
<proteinExistence type="inferred from homology"/>
<evidence type="ECO:0000313" key="9">
    <source>
        <dbReference type="Proteomes" id="UP000000684"/>
    </source>
</evidence>
<feature type="transmembrane region" description="Helical" evidence="7">
    <location>
        <begin position="63"/>
        <end position="85"/>
    </location>
</feature>
<comment type="similarity">
    <text evidence="2">Belongs to the CPA3 antiporters (TC 2.A.63) subunit C family.</text>
</comment>
<evidence type="ECO:0000256" key="1">
    <source>
        <dbReference type="ARBA" id="ARBA00004651"/>
    </source>
</evidence>
<dbReference type="AlphaFoldDB" id="Q07ZI4"/>
<dbReference type="GO" id="GO:0005886">
    <property type="term" value="C:plasma membrane"/>
    <property type="evidence" value="ECO:0007669"/>
    <property type="project" value="UniProtKB-SubCell"/>
</dbReference>
<feature type="transmembrane region" description="Helical" evidence="7">
    <location>
        <begin position="6"/>
        <end position="25"/>
    </location>
</feature>
<sequence precursor="true">MSNIYLYALLGVGLFILGIYSLIVYANLLRKILAINVMCTGVFLVLVSLASRNHNVQPDPVPHAMVITGIVVAVSATALALILMLKINKAIGKSEFPDKDCE</sequence>
<feature type="transmembrane region" description="Helical" evidence="7">
    <location>
        <begin position="32"/>
        <end position="51"/>
    </location>
</feature>
<keyword evidence="5 7" id="KW-1133">Transmembrane helix</keyword>
<dbReference type="OrthoDB" id="1494613at2"/>
<dbReference type="GeneID" id="41838124"/>
<keyword evidence="4 7" id="KW-0812">Transmembrane</keyword>
<reference evidence="8 9" key="1">
    <citation type="submission" date="2006-08" db="EMBL/GenBank/DDBJ databases">
        <title>Complete sequence of Shewanella frigidimarina NCIMB 400.</title>
        <authorList>
            <consortium name="US DOE Joint Genome Institute"/>
            <person name="Copeland A."/>
            <person name="Lucas S."/>
            <person name="Lapidus A."/>
            <person name="Barry K."/>
            <person name="Detter J.C."/>
            <person name="Glavina del Rio T."/>
            <person name="Hammon N."/>
            <person name="Israni S."/>
            <person name="Dalin E."/>
            <person name="Tice H."/>
            <person name="Pitluck S."/>
            <person name="Fredrickson J.K."/>
            <person name="Kolker E."/>
            <person name="McCuel L.A."/>
            <person name="DiChristina T."/>
            <person name="Nealson K.H."/>
            <person name="Newman D."/>
            <person name="Tiedje J.M."/>
            <person name="Zhou J."/>
            <person name="Romine M.F."/>
            <person name="Culley D.E."/>
            <person name="Serres M."/>
            <person name="Chertkov O."/>
            <person name="Brettin T."/>
            <person name="Bruce D."/>
            <person name="Han C."/>
            <person name="Tapia R."/>
            <person name="Gilna P."/>
            <person name="Schmutz J."/>
            <person name="Larimer F."/>
            <person name="Land M."/>
            <person name="Hauser L."/>
            <person name="Kyrpides N."/>
            <person name="Mikhailova N."/>
            <person name="Richardson P."/>
        </authorList>
    </citation>
    <scope>NUCLEOTIDE SEQUENCE [LARGE SCALE GENOMIC DNA]</scope>
    <source>
        <strain evidence="8 9">NCIMB 400</strain>
    </source>
</reference>
<dbReference type="KEGG" id="sfr:Sfri_2740"/>
<accession>Q07ZI4</accession>
<evidence type="ECO:0000313" key="8">
    <source>
        <dbReference type="EMBL" id="ABI72580.1"/>
    </source>
</evidence>